<dbReference type="EMBL" id="JAUSVU010000027">
    <property type="protein sequence ID" value="MDQ0536456.1"/>
    <property type="molecule type" value="Genomic_DNA"/>
</dbReference>
<evidence type="ECO:0000313" key="3">
    <source>
        <dbReference type="Proteomes" id="UP001244552"/>
    </source>
</evidence>
<accession>A0ABU0MSI6</accession>
<keyword evidence="1" id="KW-0812">Transmembrane</keyword>
<evidence type="ECO:0000313" key="2">
    <source>
        <dbReference type="EMBL" id="MDQ0536456.1"/>
    </source>
</evidence>
<dbReference type="RefSeq" id="WP_209989118.1">
    <property type="nucleotide sequence ID" value="NZ_JAGINO010000027.1"/>
</dbReference>
<feature type="transmembrane region" description="Helical" evidence="1">
    <location>
        <begin position="45"/>
        <end position="64"/>
    </location>
</feature>
<name>A0ABU0MSI6_9PROT</name>
<protein>
    <submittedName>
        <fullName evidence="2">Cell division septal protein FtsQ</fullName>
    </submittedName>
</protein>
<reference evidence="2 3" key="1">
    <citation type="submission" date="2023-07" db="EMBL/GenBank/DDBJ databases">
        <title>Genomic Encyclopedia of Type Strains, Phase IV (KMG-IV): sequencing the most valuable type-strain genomes for metagenomic binning, comparative biology and taxonomic classification.</title>
        <authorList>
            <person name="Goeker M."/>
        </authorList>
    </citation>
    <scope>NUCLEOTIDE SEQUENCE [LARGE SCALE GENOMIC DNA]</scope>
    <source>
        <strain evidence="2 3">DSM 19922</strain>
    </source>
</reference>
<gene>
    <name evidence="2" type="ORF">QO018_005353</name>
</gene>
<organism evidence="2 3">
    <name type="scientific">Azospirillum picis</name>
    <dbReference type="NCBI Taxonomy" id="488438"/>
    <lineage>
        <taxon>Bacteria</taxon>
        <taxon>Pseudomonadati</taxon>
        <taxon>Pseudomonadota</taxon>
        <taxon>Alphaproteobacteria</taxon>
        <taxon>Rhodospirillales</taxon>
        <taxon>Azospirillaceae</taxon>
        <taxon>Azospirillum</taxon>
    </lineage>
</organism>
<keyword evidence="2" id="KW-0131">Cell cycle</keyword>
<dbReference type="GO" id="GO:0051301">
    <property type="term" value="P:cell division"/>
    <property type="evidence" value="ECO:0007669"/>
    <property type="project" value="UniProtKB-KW"/>
</dbReference>
<keyword evidence="1" id="KW-1133">Transmembrane helix</keyword>
<sequence length="66" mass="7446">MLSQRHGPRFAGNADAGRFLSPEQQFLLKRRREVEQREAKRRRSLTGLVLAVTCVAAGVVWAALRL</sequence>
<keyword evidence="3" id="KW-1185">Reference proteome</keyword>
<keyword evidence="1" id="KW-0472">Membrane</keyword>
<keyword evidence="2" id="KW-0132">Cell division</keyword>
<dbReference type="Proteomes" id="UP001244552">
    <property type="component" value="Unassembled WGS sequence"/>
</dbReference>
<comment type="caution">
    <text evidence="2">The sequence shown here is derived from an EMBL/GenBank/DDBJ whole genome shotgun (WGS) entry which is preliminary data.</text>
</comment>
<proteinExistence type="predicted"/>
<evidence type="ECO:0000256" key="1">
    <source>
        <dbReference type="SAM" id="Phobius"/>
    </source>
</evidence>